<dbReference type="PANTHER" id="PTHR43290">
    <property type="entry name" value="MEVALONATE KINASE"/>
    <property type="match status" value="1"/>
</dbReference>
<dbReference type="Gene3D" id="3.30.230.10">
    <property type="match status" value="1"/>
</dbReference>
<dbReference type="Proteomes" id="UP000887565">
    <property type="component" value="Unplaced"/>
</dbReference>
<reference evidence="4" key="1">
    <citation type="submission" date="2022-11" db="UniProtKB">
        <authorList>
            <consortium name="WormBaseParasite"/>
        </authorList>
    </citation>
    <scope>IDENTIFICATION</scope>
</reference>
<dbReference type="InterPro" id="IPR020568">
    <property type="entry name" value="Ribosomal_Su5_D2-typ_SF"/>
</dbReference>
<dbReference type="GO" id="GO:0005829">
    <property type="term" value="C:cytosol"/>
    <property type="evidence" value="ECO:0007669"/>
    <property type="project" value="TreeGrafter"/>
</dbReference>
<dbReference type="AlphaFoldDB" id="A0A915IHM8"/>
<dbReference type="GO" id="GO:0019287">
    <property type="term" value="P:isopentenyl diphosphate biosynthetic process, mevalonate pathway"/>
    <property type="evidence" value="ECO:0007669"/>
    <property type="project" value="TreeGrafter"/>
</dbReference>
<dbReference type="InterPro" id="IPR014721">
    <property type="entry name" value="Ribsml_uS5_D2-typ_fold_subgr"/>
</dbReference>
<dbReference type="WBParaSite" id="nRc.2.0.1.t13585-RA">
    <property type="protein sequence ID" value="nRc.2.0.1.t13585-RA"/>
    <property type="gene ID" value="nRc.2.0.1.g13585"/>
</dbReference>
<keyword evidence="2" id="KW-0418">Kinase</keyword>
<dbReference type="PANTHER" id="PTHR43290:SF2">
    <property type="entry name" value="MEVALONATE KINASE"/>
    <property type="match status" value="1"/>
</dbReference>
<sequence length="99" mass="11027">MAEMSSGIFLSAPGKIILFGEHAVVYGKTAVAGSIDLRTYVSLFTSQDGRIYLSLPDLGVERTWMLKDLLKAAEKLDECWKIELLQTEISMALRLNLPH</sequence>
<evidence type="ECO:0000313" key="3">
    <source>
        <dbReference type="Proteomes" id="UP000887565"/>
    </source>
</evidence>
<evidence type="ECO:0000313" key="4">
    <source>
        <dbReference type="WBParaSite" id="nRc.2.0.1.t13585-RA"/>
    </source>
</evidence>
<dbReference type="InterPro" id="IPR006205">
    <property type="entry name" value="Mev_gal_kin"/>
</dbReference>
<protein>
    <submittedName>
        <fullName evidence="4">Mevalonate kinase</fullName>
    </submittedName>
</protein>
<dbReference type="SUPFAM" id="SSF54211">
    <property type="entry name" value="Ribosomal protein S5 domain 2-like"/>
    <property type="match status" value="1"/>
</dbReference>
<dbReference type="GO" id="GO:0004496">
    <property type="term" value="F:mevalonate kinase activity"/>
    <property type="evidence" value="ECO:0007669"/>
    <property type="project" value="InterPro"/>
</dbReference>
<name>A0A915IHM8_ROMCU</name>
<evidence type="ECO:0000256" key="1">
    <source>
        <dbReference type="ARBA" id="ARBA00022679"/>
    </source>
</evidence>
<keyword evidence="3" id="KW-1185">Reference proteome</keyword>
<organism evidence="3 4">
    <name type="scientific">Romanomermis culicivorax</name>
    <name type="common">Nematode worm</name>
    <dbReference type="NCBI Taxonomy" id="13658"/>
    <lineage>
        <taxon>Eukaryota</taxon>
        <taxon>Metazoa</taxon>
        <taxon>Ecdysozoa</taxon>
        <taxon>Nematoda</taxon>
        <taxon>Enoplea</taxon>
        <taxon>Dorylaimia</taxon>
        <taxon>Mermithida</taxon>
        <taxon>Mermithoidea</taxon>
        <taxon>Mermithidae</taxon>
        <taxon>Romanomermis</taxon>
    </lineage>
</organism>
<keyword evidence="1" id="KW-0808">Transferase</keyword>
<dbReference type="GO" id="GO:0005524">
    <property type="term" value="F:ATP binding"/>
    <property type="evidence" value="ECO:0007669"/>
    <property type="project" value="InterPro"/>
</dbReference>
<proteinExistence type="predicted"/>
<evidence type="ECO:0000256" key="2">
    <source>
        <dbReference type="ARBA" id="ARBA00022777"/>
    </source>
</evidence>
<dbReference type="GO" id="GO:0006695">
    <property type="term" value="P:cholesterol biosynthetic process"/>
    <property type="evidence" value="ECO:0007669"/>
    <property type="project" value="TreeGrafter"/>
</dbReference>
<accession>A0A915IHM8</accession>